<dbReference type="PANTHER" id="PTHR43685:SF3">
    <property type="entry name" value="SLR2126 PROTEIN"/>
    <property type="match status" value="1"/>
</dbReference>
<evidence type="ECO:0000313" key="4">
    <source>
        <dbReference type="Proteomes" id="UP000030624"/>
    </source>
</evidence>
<keyword evidence="1" id="KW-1133">Transmembrane helix</keyword>
<dbReference type="Pfam" id="PF00535">
    <property type="entry name" value="Glycos_transf_2"/>
    <property type="match status" value="1"/>
</dbReference>
<dbReference type="STRING" id="565033.GACE_0505"/>
<dbReference type="SUPFAM" id="SSF53448">
    <property type="entry name" value="Nucleotide-diphospho-sugar transferases"/>
    <property type="match status" value="1"/>
</dbReference>
<evidence type="ECO:0000313" key="3">
    <source>
        <dbReference type="EMBL" id="AIY89558.1"/>
    </source>
</evidence>
<keyword evidence="1" id="KW-0472">Membrane</keyword>
<dbReference type="InterPro" id="IPR001173">
    <property type="entry name" value="Glyco_trans_2-like"/>
</dbReference>
<dbReference type="eggNOG" id="arCOG01383">
    <property type="taxonomic scope" value="Archaea"/>
</dbReference>
<reference evidence="3 4" key="1">
    <citation type="journal article" date="2015" name="Appl. Environ. Microbiol.">
        <title>The Geoglobus acetivorans genome: Fe(III) reduction, acetate utilization, autotrophic growth, and degradation of aromatic compounds in a hyperthermophilic archaeon.</title>
        <authorList>
            <person name="Mardanov A.V."/>
            <person name="Slododkina G.B."/>
            <person name="Slobodkin A.I."/>
            <person name="Beletsky A.V."/>
            <person name="Gavrilov S.N."/>
            <person name="Kublanov I.V."/>
            <person name="Bonch-Osmolovskaya E.A."/>
            <person name="Skryabin K.G."/>
            <person name="Ravin N.V."/>
        </authorList>
    </citation>
    <scope>NUCLEOTIDE SEQUENCE [LARGE SCALE GENOMIC DNA]</scope>
    <source>
        <strain evidence="3 4">SBH6</strain>
    </source>
</reference>
<organism evidence="3 4">
    <name type="scientific">Geoglobus acetivorans</name>
    <dbReference type="NCBI Taxonomy" id="565033"/>
    <lineage>
        <taxon>Archaea</taxon>
        <taxon>Methanobacteriati</taxon>
        <taxon>Methanobacteriota</taxon>
        <taxon>Archaeoglobi</taxon>
        <taxon>Archaeoglobales</taxon>
        <taxon>Archaeoglobaceae</taxon>
        <taxon>Geoglobus</taxon>
    </lineage>
</organism>
<dbReference type="CDD" id="cd00761">
    <property type="entry name" value="Glyco_tranf_GTA_type"/>
    <property type="match status" value="1"/>
</dbReference>
<evidence type="ECO:0000259" key="2">
    <source>
        <dbReference type="Pfam" id="PF00535"/>
    </source>
</evidence>
<dbReference type="Proteomes" id="UP000030624">
    <property type="component" value="Chromosome"/>
</dbReference>
<proteinExistence type="predicted"/>
<name>A0A0A7GCH9_GEOAI</name>
<gene>
    <name evidence="3" type="ORF">GACE_0505</name>
</gene>
<keyword evidence="1" id="KW-0812">Transmembrane</keyword>
<dbReference type="KEGG" id="gac:GACE_0505"/>
<dbReference type="HOGENOM" id="CLU_023845_4_1_2"/>
<dbReference type="InterPro" id="IPR050834">
    <property type="entry name" value="Glycosyltransf_2"/>
</dbReference>
<dbReference type="RefSeq" id="WP_052400191.1">
    <property type="nucleotide sequence ID" value="NZ_CP009552.1"/>
</dbReference>
<dbReference type="AlphaFoldDB" id="A0A0A7GCH9"/>
<sequence>MTSEPSSVSIVIPTHNRKDKLIRLIESILQSNYPKEKLEIIVVDDASTDGTYEELTKIFSDLIKERKLKIIRNKRDRYSTYCRNIGVKYSHGEYIFLIDDDNIVDKSCILELVKTFKQNDKIGMVCPLNLWKKEPDVIIAIGGKIPILWRRLFSRDKYKKLIGKRINFVNLPDTIENCDFCPNAFMIKKDLALKTLPDSDLFPHNWGEVEWGVKVKQLGYEIICNTKAIVWHDINNPYRIITRIDNEFKAYDIAKTRIIFVRKYGVVIDKILLFITLLLYIVGYIIIALKSSRSRSKRTIIGAILEGTTHGLFYDFNNLKR</sequence>
<protein>
    <submittedName>
        <fullName evidence="3">Glycosyl transferase</fullName>
    </submittedName>
</protein>
<dbReference type="Gene3D" id="3.90.550.10">
    <property type="entry name" value="Spore Coat Polysaccharide Biosynthesis Protein SpsA, Chain A"/>
    <property type="match status" value="1"/>
</dbReference>
<accession>A0A0A7GCH9</accession>
<keyword evidence="3" id="KW-0808">Transferase</keyword>
<feature type="transmembrane region" description="Helical" evidence="1">
    <location>
        <begin position="271"/>
        <end position="289"/>
    </location>
</feature>
<evidence type="ECO:0000256" key="1">
    <source>
        <dbReference type="SAM" id="Phobius"/>
    </source>
</evidence>
<dbReference type="PANTHER" id="PTHR43685">
    <property type="entry name" value="GLYCOSYLTRANSFERASE"/>
    <property type="match status" value="1"/>
</dbReference>
<dbReference type="InterPro" id="IPR029044">
    <property type="entry name" value="Nucleotide-diphossugar_trans"/>
</dbReference>
<dbReference type="GeneID" id="25399565"/>
<feature type="domain" description="Glycosyltransferase 2-like" evidence="2">
    <location>
        <begin position="9"/>
        <end position="127"/>
    </location>
</feature>
<dbReference type="GO" id="GO:0016740">
    <property type="term" value="F:transferase activity"/>
    <property type="evidence" value="ECO:0007669"/>
    <property type="project" value="UniProtKB-KW"/>
</dbReference>
<dbReference type="EMBL" id="CP009552">
    <property type="protein sequence ID" value="AIY89558.1"/>
    <property type="molecule type" value="Genomic_DNA"/>
</dbReference>